<evidence type="ECO:0008006" key="3">
    <source>
        <dbReference type="Google" id="ProtNLM"/>
    </source>
</evidence>
<dbReference type="EMBL" id="LAZR01000048">
    <property type="protein sequence ID" value="KKN99107.1"/>
    <property type="molecule type" value="Genomic_DNA"/>
</dbReference>
<proteinExistence type="predicted"/>
<dbReference type="AlphaFoldDB" id="A0A0F9VGY0"/>
<dbReference type="GO" id="GO:0004177">
    <property type="term" value="F:aminopeptidase activity"/>
    <property type="evidence" value="ECO:0007669"/>
    <property type="project" value="TreeGrafter"/>
</dbReference>
<sequence>MDLSSRVTIVLLFMFVVAVALWLFVYPRWRRKRLDSKPFPDSWHAIVRQRLPFYQRMPADLRLALQNRITHFLAGKQFYGCAGQHVDDNVRVSIAAQACLLVLNRSGDYYSELHTILVYPSAFLVTHGGVNEHGLVSHDERVLAGESWNNGRIVLSWDSVEHGARDFSDGNNVVLHEFAHQLDHQSGATNGAPLLASRSAYQQWAAVFTAEFESLRQLAMRQSTQSVHAQPQEVLDFYGATEPAEFFAVATETFYEKPTQLEARHPQLFEQLRQYYGVDPREWQ</sequence>
<dbReference type="SUPFAM" id="SSF55486">
    <property type="entry name" value="Metalloproteases ('zincins'), catalytic domain"/>
    <property type="match status" value="1"/>
</dbReference>
<organism evidence="2">
    <name type="scientific">marine sediment metagenome</name>
    <dbReference type="NCBI Taxonomy" id="412755"/>
    <lineage>
        <taxon>unclassified sequences</taxon>
        <taxon>metagenomes</taxon>
        <taxon>ecological metagenomes</taxon>
    </lineage>
</organism>
<gene>
    <name evidence="2" type="ORF">LCGC14_0139000</name>
</gene>
<reference evidence="2" key="1">
    <citation type="journal article" date="2015" name="Nature">
        <title>Complex archaea that bridge the gap between prokaryotes and eukaryotes.</title>
        <authorList>
            <person name="Spang A."/>
            <person name="Saw J.H."/>
            <person name="Jorgensen S.L."/>
            <person name="Zaremba-Niedzwiedzka K."/>
            <person name="Martijn J."/>
            <person name="Lind A.E."/>
            <person name="van Eijk R."/>
            <person name="Schleper C."/>
            <person name="Guy L."/>
            <person name="Ettema T.J."/>
        </authorList>
    </citation>
    <scope>NUCLEOTIDE SEQUENCE</scope>
</reference>
<dbReference type="GO" id="GO:0008237">
    <property type="term" value="F:metallopeptidase activity"/>
    <property type="evidence" value="ECO:0007669"/>
    <property type="project" value="InterPro"/>
</dbReference>
<name>A0A0F9VGY0_9ZZZZ</name>
<feature type="transmembrane region" description="Helical" evidence="1">
    <location>
        <begin position="6"/>
        <end position="26"/>
    </location>
</feature>
<keyword evidence="1" id="KW-1133">Transmembrane helix</keyword>
<comment type="caution">
    <text evidence="2">The sequence shown here is derived from an EMBL/GenBank/DDBJ whole genome shotgun (WGS) entry which is preliminary data.</text>
</comment>
<dbReference type="InterPro" id="IPR042252">
    <property type="entry name" value="MtfA_N"/>
</dbReference>
<dbReference type="CDD" id="cd20169">
    <property type="entry name" value="Peptidase_M90_mtfA"/>
    <property type="match status" value="1"/>
</dbReference>
<dbReference type="Gene3D" id="3.40.390.10">
    <property type="entry name" value="Collagenase (Catalytic Domain)"/>
    <property type="match status" value="1"/>
</dbReference>
<keyword evidence="1" id="KW-0472">Membrane</keyword>
<dbReference type="PANTHER" id="PTHR30164:SF2">
    <property type="entry name" value="PROTEIN MTFA"/>
    <property type="match status" value="1"/>
</dbReference>
<keyword evidence="1" id="KW-0812">Transmembrane</keyword>
<dbReference type="GO" id="GO:0005829">
    <property type="term" value="C:cytosol"/>
    <property type="evidence" value="ECO:0007669"/>
    <property type="project" value="TreeGrafter"/>
</dbReference>
<dbReference type="PANTHER" id="PTHR30164">
    <property type="entry name" value="MTFA PEPTIDASE"/>
    <property type="match status" value="1"/>
</dbReference>
<dbReference type="Pfam" id="PF06167">
    <property type="entry name" value="Peptidase_M90"/>
    <property type="match status" value="1"/>
</dbReference>
<evidence type="ECO:0000313" key="2">
    <source>
        <dbReference type="EMBL" id="KKN99107.1"/>
    </source>
</evidence>
<dbReference type="InterPro" id="IPR010384">
    <property type="entry name" value="MtfA_fam"/>
</dbReference>
<accession>A0A0F9VGY0</accession>
<dbReference type="Gene3D" id="1.10.472.150">
    <property type="entry name" value="Glucose-regulated metallo-peptidase M90, N-terminal domain"/>
    <property type="match status" value="1"/>
</dbReference>
<protein>
    <recommendedName>
        <fullName evidence="3">Zinc-dependent peptidase</fullName>
    </recommendedName>
</protein>
<dbReference type="InterPro" id="IPR024079">
    <property type="entry name" value="MetalloPept_cat_dom_sf"/>
</dbReference>
<evidence type="ECO:0000256" key="1">
    <source>
        <dbReference type="SAM" id="Phobius"/>
    </source>
</evidence>